<evidence type="ECO:0000256" key="5">
    <source>
        <dbReference type="PIRNR" id="PIRNR038471"/>
    </source>
</evidence>
<protein>
    <recommendedName>
        <fullName evidence="2 5">Cell shape-determining protein MreC</fullName>
    </recommendedName>
    <alternativeName>
        <fullName evidence="4 5">Cell shape protein MreC</fullName>
    </alternativeName>
</protein>
<dbReference type="InterPro" id="IPR042175">
    <property type="entry name" value="Cell/Rod_MreC_2"/>
</dbReference>
<dbReference type="AlphaFoldDB" id="A0A0G0LW65"/>
<comment type="function">
    <text evidence="5">Involved in formation and maintenance of cell shape.</text>
</comment>
<dbReference type="Pfam" id="PF04085">
    <property type="entry name" value="MreC"/>
    <property type="match status" value="1"/>
</dbReference>
<organism evidence="7 8">
    <name type="scientific">Candidatus Azambacteria bacterium GW2011_GWA2_39_10</name>
    <dbReference type="NCBI Taxonomy" id="1618611"/>
    <lineage>
        <taxon>Bacteria</taxon>
        <taxon>Candidatus Azamiibacteriota</taxon>
    </lineage>
</organism>
<dbReference type="Gene3D" id="2.40.10.350">
    <property type="entry name" value="Rod shape-determining protein MreC, domain 2"/>
    <property type="match status" value="1"/>
</dbReference>
<evidence type="ECO:0000256" key="4">
    <source>
        <dbReference type="ARBA" id="ARBA00032089"/>
    </source>
</evidence>
<dbReference type="Proteomes" id="UP000034706">
    <property type="component" value="Unassembled WGS sequence"/>
</dbReference>
<accession>A0A0G0LW65</accession>
<name>A0A0G0LW65_9BACT</name>
<comment type="caution">
    <text evidence="7">The sequence shown here is derived from an EMBL/GenBank/DDBJ whole genome shotgun (WGS) entry which is preliminary data.</text>
</comment>
<sequence>MTRLRLATFFFLFLLCAVIIFFNQSGPVLLFKSYLAGILRPFEIIFSQIGNKFVFWQNAFFGIRQLKESNIKLATENLELYGKLTKLSQIEEENALLKEKLNLANKNFWSTSLANIIGRDFENNRSFLIDKGAVDGIAVGMQVIFKGEVVVGKISDVNYNTSKVKTIIDVSSKIAAVNSTGNVSGLVRGLGSDIVFDLIAKNKKPEIGDLIISSGTDGLWLRGLLIGKVKKVKLEDSQVFNTADIELLADFRDFDNVFVIKGFVQKSF</sequence>
<reference evidence="7 8" key="1">
    <citation type="journal article" date="2015" name="Nature">
        <title>rRNA introns, odd ribosomes, and small enigmatic genomes across a large radiation of phyla.</title>
        <authorList>
            <person name="Brown C.T."/>
            <person name="Hug L.A."/>
            <person name="Thomas B.C."/>
            <person name="Sharon I."/>
            <person name="Castelle C.J."/>
            <person name="Singh A."/>
            <person name="Wilkins M.J."/>
            <person name="Williams K.H."/>
            <person name="Banfield J.F."/>
        </authorList>
    </citation>
    <scope>NUCLEOTIDE SEQUENCE [LARGE SCALE GENOMIC DNA]</scope>
</reference>
<dbReference type="InterPro" id="IPR055342">
    <property type="entry name" value="MreC_beta-barrel_core"/>
</dbReference>
<evidence type="ECO:0000313" key="7">
    <source>
        <dbReference type="EMBL" id="KKQ92260.1"/>
    </source>
</evidence>
<dbReference type="PANTHER" id="PTHR34138:SF1">
    <property type="entry name" value="CELL SHAPE-DETERMINING PROTEIN MREC"/>
    <property type="match status" value="1"/>
</dbReference>
<dbReference type="EMBL" id="LBVT01000009">
    <property type="protein sequence ID" value="KKQ92260.1"/>
    <property type="molecule type" value="Genomic_DNA"/>
</dbReference>
<evidence type="ECO:0000256" key="3">
    <source>
        <dbReference type="ARBA" id="ARBA00022960"/>
    </source>
</evidence>
<keyword evidence="3 5" id="KW-0133">Cell shape</keyword>
<feature type="domain" description="Rod shape-determining protein MreC beta-barrel core" evidence="6">
    <location>
        <begin position="117"/>
        <end position="261"/>
    </location>
</feature>
<proteinExistence type="inferred from homology"/>
<dbReference type="Gene3D" id="2.40.10.340">
    <property type="entry name" value="Rod shape-determining protein MreC, domain 1"/>
    <property type="match status" value="1"/>
</dbReference>
<evidence type="ECO:0000256" key="1">
    <source>
        <dbReference type="ARBA" id="ARBA00009369"/>
    </source>
</evidence>
<dbReference type="GO" id="GO:0008360">
    <property type="term" value="P:regulation of cell shape"/>
    <property type="evidence" value="ECO:0007669"/>
    <property type="project" value="UniProtKB-KW"/>
</dbReference>
<dbReference type="InterPro" id="IPR007221">
    <property type="entry name" value="MreC"/>
</dbReference>
<dbReference type="PANTHER" id="PTHR34138">
    <property type="entry name" value="CELL SHAPE-DETERMINING PROTEIN MREC"/>
    <property type="match status" value="1"/>
</dbReference>
<dbReference type="NCBIfam" id="TIGR00219">
    <property type="entry name" value="mreC"/>
    <property type="match status" value="1"/>
</dbReference>
<dbReference type="GO" id="GO:0005886">
    <property type="term" value="C:plasma membrane"/>
    <property type="evidence" value="ECO:0007669"/>
    <property type="project" value="TreeGrafter"/>
</dbReference>
<evidence type="ECO:0000256" key="2">
    <source>
        <dbReference type="ARBA" id="ARBA00013855"/>
    </source>
</evidence>
<dbReference type="InterPro" id="IPR042177">
    <property type="entry name" value="Cell/Rod_1"/>
</dbReference>
<evidence type="ECO:0000313" key="8">
    <source>
        <dbReference type="Proteomes" id="UP000034706"/>
    </source>
</evidence>
<dbReference type="PIRSF" id="PIRSF038471">
    <property type="entry name" value="MreC"/>
    <property type="match status" value="1"/>
</dbReference>
<comment type="similarity">
    <text evidence="1 5">Belongs to the MreC family.</text>
</comment>
<gene>
    <name evidence="7" type="ORF">UT16_C0009G0005</name>
</gene>
<evidence type="ECO:0000259" key="6">
    <source>
        <dbReference type="Pfam" id="PF04085"/>
    </source>
</evidence>